<dbReference type="InterPro" id="IPR036322">
    <property type="entry name" value="WD40_repeat_dom_sf"/>
</dbReference>
<proteinExistence type="predicted"/>
<feature type="repeat" description="WD" evidence="3">
    <location>
        <begin position="1057"/>
        <end position="1091"/>
    </location>
</feature>
<evidence type="ECO:0000313" key="8">
    <source>
        <dbReference type="EMBL" id="ADP84605.1"/>
    </source>
</evidence>
<feature type="domain" description="DUF4062" evidence="6">
    <location>
        <begin position="21"/>
        <end position="109"/>
    </location>
</feature>
<dbReference type="InterPro" id="IPR001680">
    <property type="entry name" value="WD40_rpt"/>
</dbReference>
<evidence type="ECO:0000256" key="3">
    <source>
        <dbReference type="PROSITE-ProRule" id="PRU00221"/>
    </source>
</evidence>
<dbReference type="Gene3D" id="2.130.10.10">
    <property type="entry name" value="YVTN repeat-like/Quinoprotein amine dehydrogenase"/>
    <property type="match status" value="5"/>
</dbReference>
<dbReference type="Pfam" id="PF00931">
    <property type="entry name" value="NB-ARC"/>
    <property type="match status" value="1"/>
</dbReference>
<feature type="repeat" description="WD" evidence="3">
    <location>
        <begin position="965"/>
        <end position="997"/>
    </location>
</feature>
<evidence type="ECO:0000256" key="4">
    <source>
        <dbReference type="SAM" id="MobiDB-lite"/>
    </source>
</evidence>
<keyword evidence="9" id="KW-1185">Reference proteome</keyword>
<dbReference type="EMBL" id="CP002299">
    <property type="protein sequence ID" value="ADP84605.1"/>
    <property type="molecule type" value="Genomic_DNA"/>
</dbReference>
<dbReference type="InterPro" id="IPR002182">
    <property type="entry name" value="NB-ARC"/>
</dbReference>
<dbReference type="eggNOG" id="COG2319">
    <property type="taxonomic scope" value="Bacteria"/>
</dbReference>
<feature type="repeat" description="WD" evidence="3">
    <location>
        <begin position="829"/>
        <end position="870"/>
    </location>
</feature>
<dbReference type="InterPro" id="IPR036388">
    <property type="entry name" value="WH-like_DNA-bd_sf"/>
</dbReference>
<dbReference type="InterPro" id="IPR020472">
    <property type="entry name" value="WD40_PAC1"/>
</dbReference>
<evidence type="ECO:0000259" key="5">
    <source>
        <dbReference type="Pfam" id="PF00931"/>
    </source>
</evidence>
<feature type="repeat" description="WD" evidence="3">
    <location>
        <begin position="1007"/>
        <end position="1039"/>
    </location>
</feature>
<dbReference type="PRINTS" id="PR00364">
    <property type="entry name" value="DISEASERSIST"/>
</dbReference>
<evidence type="ECO:0000259" key="6">
    <source>
        <dbReference type="Pfam" id="PF13271"/>
    </source>
</evidence>
<dbReference type="Pfam" id="PF00400">
    <property type="entry name" value="WD40"/>
    <property type="match status" value="15"/>
</dbReference>
<keyword evidence="2" id="KW-0677">Repeat</keyword>
<feature type="repeat" description="WD" evidence="3">
    <location>
        <begin position="1306"/>
        <end position="1338"/>
    </location>
</feature>
<dbReference type="InterPro" id="IPR027417">
    <property type="entry name" value="P-loop_NTPase"/>
</dbReference>
<dbReference type="SUPFAM" id="SSF50978">
    <property type="entry name" value="WD40 repeat-like"/>
    <property type="match status" value="2"/>
</dbReference>
<feature type="repeat" description="WD" evidence="3">
    <location>
        <begin position="937"/>
        <end position="955"/>
    </location>
</feature>
<evidence type="ECO:0000256" key="2">
    <source>
        <dbReference type="ARBA" id="ARBA00022737"/>
    </source>
</evidence>
<dbReference type="KEGG" id="fri:FraEuI1c_6635"/>
<dbReference type="InterPro" id="IPR041452">
    <property type="entry name" value="APAF1_C"/>
</dbReference>
<dbReference type="STRING" id="298654.FraEuI1c_6635"/>
<dbReference type="SUPFAM" id="SSF69322">
    <property type="entry name" value="Tricorn protease domain 2"/>
    <property type="match status" value="1"/>
</dbReference>
<dbReference type="eggNOG" id="COG2909">
    <property type="taxonomic scope" value="Bacteria"/>
</dbReference>
<feature type="repeat" description="WD" evidence="3">
    <location>
        <begin position="871"/>
        <end position="902"/>
    </location>
</feature>
<dbReference type="RefSeq" id="WP_013427716.1">
    <property type="nucleotide sequence ID" value="NC_014666.1"/>
</dbReference>
<feature type="region of interest" description="Disordered" evidence="4">
    <location>
        <begin position="910"/>
        <end position="931"/>
    </location>
</feature>
<dbReference type="InterPro" id="IPR015943">
    <property type="entry name" value="WD40/YVTN_repeat-like_dom_sf"/>
</dbReference>
<dbReference type="InterPro" id="IPR019775">
    <property type="entry name" value="WD40_repeat_CS"/>
</dbReference>
<dbReference type="Proteomes" id="UP000002484">
    <property type="component" value="Chromosome"/>
</dbReference>
<protein>
    <submittedName>
        <fullName evidence="8">NB-ARC domain protein</fullName>
    </submittedName>
</protein>
<dbReference type="InterPro" id="IPR025139">
    <property type="entry name" value="DUF4062"/>
</dbReference>
<feature type="repeat" description="WD" evidence="3">
    <location>
        <begin position="786"/>
        <end position="828"/>
    </location>
</feature>
<feature type="repeat" description="WD" evidence="3">
    <location>
        <begin position="1135"/>
        <end position="1167"/>
    </location>
</feature>
<evidence type="ECO:0000313" key="9">
    <source>
        <dbReference type="Proteomes" id="UP000002484"/>
    </source>
</evidence>
<accession>E3JAY4</accession>
<keyword evidence="1 3" id="KW-0853">WD repeat</keyword>
<feature type="repeat" description="WD" evidence="3">
    <location>
        <begin position="1264"/>
        <end position="1296"/>
    </location>
</feature>
<dbReference type="PROSITE" id="PS50294">
    <property type="entry name" value="WD_REPEATS_REGION"/>
    <property type="match status" value="10"/>
</dbReference>
<dbReference type="InParanoid" id="E3JAY4"/>
<dbReference type="Gene3D" id="1.10.10.10">
    <property type="entry name" value="Winged helix-like DNA-binding domain superfamily/Winged helix DNA-binding domain"/>
    <property type="match status" value="1"/>
</dbReference>
<dbReference type="CDD" id="cd00200">
    <property type="entry name" value="WD40"/>
    <property type="match status" value="2"/>
</dbReference>
<dbReference type="PROSITE" id="PS00678">
    <property type="entry name" value="WD_REPEATS_1"/>
    <property type="match status" value="2"/>
</dbReference>
<dbReference type="GO" id="GO:0043531">
    <property type="term" value="F:ADP binding"/>
    <property type="evidence" value="ECO:0007669"/>
    <property type="project" value="InterPro"/>
</dbReference>
<reference evidence="8 9" key="1">
    <citation type="submission" date="2010-10" db="EMBL/GenBank/DDBJ databases">
        <title>Complete sequence of Frankia sp. EuI1c.</title>
        <authorList>
            <consortium name="US DOE Joint Genome Institute"/>
            <person name="Lucas S."/>
            <person name="Copeland A."/>
            <person name="Lapidus A."/>
            <person name="Cheng J.-F."/>
            <person name="Bruce D."/>
            <person name="Goodwin L."/>
            <person name="Pitluck S."/>
            <person name="Chertkov O."/>
            <person name="Detter J.C."/>
            <person name="Han C."/>
            <person name="Tapia R."/>
            <person name="Land M."/>
            <person name="Hauser L."/>
            <person name="Jeffries C."/>
            <person name="Kyrpides N."/>
            <person name="Ivanova N."/>
            <person name="Mikhailova N."/>
            <person name="Beauchemin N."/>
            <person name="Sen A."/>
            <person name="Sur S.A."/>
            <person name="Gtari M."/>
            <person name="Wall L."/>
            <person name="Tisa L."/>
            <person name="Woyke T."/>
        </authorList>
    </citation>
    <scope>NUCLEOTIDE SEQUENCE [LARGE SCALE GENOMIC DNA]</scope>
    <source>
        <strain evidence="9">DSM 45817 / CECT 9037 / EuI1c</strain>
    </source>
</reference>
<feature type="domain" description="APAF-1 helical" evidence="7">
    <location>
        <begin position="562"/>
        <end position="616"/>
    </location>
</feature>
<dbReference type="SUPFAM" id="SSF52540">
    <property type="entry name" value="P-loop containing nucleoside triphosphate hydrolases"/>
    <property type="match status" value="1"/>
</dbReference>
<feature type="repeat" description="WD" evidence="3">
    <location>
        <begin position="1092"/>
        <end position="1133"/>
    </location>
</feature>
<sequence length="1380" mass="144511">MDLIGGDQGATGGSGPNPPWRIFISHTSELARHPARLPFVVAAKRAITDSGHVAVDMSGFEPEDSDPAEMCRRRVGDCSIYLGIIGFRYGSPVRGHEAVSYTELEFDTATALGLERLVFLLDEKRTVGTHEWLADVSYGERQLAFRTRIMDDLVATSVASPEELEAKIIRALVGLQERRARAERRAAAAVLVHPPALPLRSRRPLEHVVERPELTGRLITALTSDGSAPVAVRGGGGFGKSTLATVIADRPEILARFPDGHIWMDIGPDLAGPRLAAKINECATWLGAVGPGPADPHLAGVRLGDLLGERRLLIIIDDVWRAEQLQPFREGGRNCRRLVTTRDRAVLPMDAVLVDVDVMAPGQAVRLLTEAVPGLDDDRAGPLAQRCGYWPVLLRLVAGHLHGMLLDGRPLDGALTEVTDGLDEEGLAAFDDSTRRERAVAATVEASLRLLGEMDAFGDGALERFQDLAAFPRGATIPRDLLDVLWRHTAGWGRLQTSRFCLRLTDLSLVLAVPGEDGGLRLHDVMHEYLQMQLGPRLPEVHVRLLAARARDLPVEDGQPAWSQLPEQERYLWEHLAVHLAEAGERARLVALVQDLRWVAAKIRLVGPASVEADMALLGAHPVALALARLVRQTANLRDTGDAPQAVVATLAAYAAGIEVLAPAARRALRRLPGQALRPMVPPLPDQPDPALLRTLTGPIGHITGLAVADDESWLAAGGGADAGDGEGTVVIWHLPTGGERVLRAGHSGPVSALAASRDGSWLASADRDGTVRIWDVETSRLRHTLTGHSGRVAILVAAPDGSWLASGGAGDGTVRIWNTADGTLRHVLPSAGAWISAMAVGPDGHWLAVGAGDGSLRVWDPATGACSASTQAHAGWVSELAVEPGGSWLASGGGDGTVRLWAPAALLAEGSSPPAPPARPSGAGGPAGPATLVAAPDGSWLASGGGDGRVRLWDPVHGVERRVLSGHAGDVTALVVAPDGSWLASAAGDGTIQVADPRAVSDRVLVPGHARPAHALVAAPNGSWLASAGGDGTVRMWDPAAVGAERAEPVGRIRGVTAIESAGSDGWLAVGSGDGVIRLWDAQAGAERAALTGHPASVRALAAPSDGRWLASLDDDNVARVWDPREGAHTRLASAGLTTRVSALLADPRGSWLASGGPDAVVRLWDPVSGAERAVLPGHGQGVLALAAPADGSWLASAGGDATVRVWDPAEGQGASPLHVFDGHTSRVQWLAAAPNGSWLASAGIDGTIRIWDVGTGTRRLVLGGDLHDVWALAAAPDGSWLASGGADACVRIWDPVGGVERHVLTGHREGVVALAVSPDGAWIASVSSRDRTARIWTPGGTAATMIRLDGALQCCRWTGPTRLAVGGARGLYLFDLAG</sequence>
<dbReference type="Gene3D" id="1.25.40.370">
    <property type="match status" value="1"/>
</dbReference>
<feature type="repeat" description="WD" evidence="3">
    <location>
        <begin position="744"/>
        <end position="785"/>
    </location>
</feature>
<feature type="repeat" description="WD" evidence="3">
    <location>
        <begin position="1222"/>
        <end position="1263"/>
    </location>
</feature>
<dbReference type="InterPro" id="IPR050349">
    <property type="entry name" value="WD_LIS1/nudF_dynein_reg"/>
</dbReference>
<evidence type="ECO:0000259" key="7">
    <source>
        <dbReference type="Pfam" id="PF17908"/>
    </source>
</evidence>
<dbReference type="SMART" id="SM00320">
    <property type="entry name" value="WD40"/>
    <property type="match status" value="16"/>
</dbReference>
<feature type="repeat" description="WD" evidence="3">
    <location>
        <begin position="1177"/>
        <end position="1209"/>
    </location>
</feature>
<dbReference type="GO" id="GO:0005829">
    <property type="term" value="C:cytosol"/>
    <property type="evidence" value="ECO:0007669"/>
    <property type="project" value="UniProtKB-ARBA"/>
</dbReference>
<dbReference type="HOGENOM" id="CLU_004080_1_0_11"/>
<dbReference type="Gene3D" id="3.40.50.300">
    <property type="entry name" value="P-loop containing nucleotide triphosphate hydrolases"/>
    <property type="match status" value="1"/>
</dbReference>
<dbReference type="PANTHER" id="PTHR44129">
    <property type="entry name" value="WD REPEAT-CONTAINING PROTEIN POP1"/>
    <property type="match status" value="1"/>
</dbReference>
<dbReference type="PROSITE" id="PS50082">
    <property type="entry name" value="WD_REPEATS_2"/>
    <property type="match status" value="14"/>
</dbReference>
<dbReference type="PRINTS" id="PR00320">
    <property type="entry name" value="GPROTEINBRPT"/>
</dbReference>
<dbReference type="Pfam" id="PF17908">
    <property type="entry name" value="APAF1_C"/>
    <property type="match status" value="1"/>
</dbReference>
<dbReference type="Pfam" id="PF13271">
    <property type="entry name" value="DUF4062"/>
    <property type="match status" value="1"/>
</dbReference>
<gene>
    <name evidence="8" type="ordered locus">FraEuI1c_6635</name>
</gene>
<organism evidence="8 9">
    <name type="scientific">Pseudofrankia inefficax (strain DSM 45817 / CECT 9037 / DDB 130130 / EuI1c)</name>
    <name type="common">Frankia inefficax</name>
    <dbReference type="NCBI Taxonomy" id="298654"/>
    <lineage>
        <taxon>Bacteria</taxon>
        <taxon>Bacillati</taxon>
        <taxon>Actinomycetota</taxon>
        <taxon>Actinomycetes</taxon>
        <taxon>Frankiales</taxon>
        <taxon>Frankiaceae</taxon>
        <taxon>Pseudofrankia</taxon>
    </lineage>
</organism>
<evidence type="ECO:0000256" key="1">
    <source>
        <dbReference type="ARBA" id="ARBA00022574"/>
    </source>
</evidence>
<name>E3JAY4_PSEI1</name>
<feature type="domain" description="NB-ARC" evidence="5">
    <location>
        <begin position="216"/>
        <end position="370"/>
    </location>
</feature>